<dbReference type="AlphaFoldDB" id="A0A915HQ43"/>
<evidence type="ECO:0000313" key="2">
    <source>
        <dbReference type="WBParaSite" id="nRc.2.0.1.t03472-RA"/>
    </source>
</evidence>
<dbReference type="Proteomes" id="UP000887565">
    <property type="component" value="Unplaced"/>
</dbReference>
<reference evidence="2" key="1">
    <citation type="submission" date="2022-11" db="UniProtKB">
        <authorList>
            <consortium name="WormBaseParasite"/>
        </authorList>
    </citation>
    <scope>IDENTIFICATION</scope>
</reference>
<name>A0A915HQ43_ROMCU</name>
<dbReference type="WBParaSite" id="nRc.2.0.1.t03472-RA">
    <property type="protein sequence ID" value="nRc.2.0.1.t03472-RA"/>
    <property type="gene ID" value="nRc.2.0.1.g03472"/>
</dbReference>
<organism evidence="1 2">
    <name type="scientific">Romanomermis culicivorax</name>
    <name type="common">Nematode worm</name>
    <dbReference type="NCBI Taxonomy" id="13658"/>
    <lineage>
        <taxon>Eukaryota</taxon>
        <taxon>Metazoa</taxon>
        <taxon>Ecdysozoa</taxon>
        <taxon>Nematoda</taxon>
        <taxon>Enoplea</taxon>
        <taxon>Dorylaimia</taxon>
        <taxon>Mermithida</taxon>
        <taxon>Mermithoidea</taxon>
        <taxon>Mermithidae</taxon>
        <taxon>Romanomermis</taxon>
    </lineage>
</organism>
<protein>
    <submittedName>
        <fullName evidence="2">Uncharacterized protein</fullName>
    </submittedName>
</protein>
<keyword evidence="1" id="KW-1185">Reference proteome</keyword>
<proteinExistence type="predicted"/>
<evidence type="ECO:0000313" key="1">
    <source>
        <dbReference type="Proteomes" id="UP000887565"/>
    </source>
</evidence>
<accession>A0A915HQ43</accession>
<sequence>MSTQELATKLRELKGTVKALFDIIANAATKDNKREAHSRRQELDRQ</sequence>